<sequence length="391" mass="44728">MNVLHVGDKLYRREGNKVMPYKIIAYDKTVTPARLLLEDDDGIREICTVSDIERCFFTTYIAAEIQKGDLLYYNDAGYIKSCKVLDVTIDAITVTCNGDKKFAAGIDKVGKTVFVRLKDVPKFSPKPGTKVKPRPKPKSNKKDTADLVLSSSAAFSFTGSGLYDSPRGVAIKPNAKPLPQDLIQTSEKYSKPGIQKEDDWSRYDYKIKEFDLSSNVFVHPGCDVQIVNIDTRERENYRFVKPDDNMNDEEAISNRTPLGMSMFYIGQKLYYKYRNKVRKGEIIRFDDKKHKLRLKLENGKIVDGYYYQVGKTIFRNYEAALHSDDKKIVLDETAIELDFYFNEHMDEHLYGPSVRGNASRSGRAREDKYKRNAAGKPALKVLNKPLQKDDK</sequence>
<feature type="region of interest" description="Disordered" evidence="1">
    <location>
        <begin position="124"/>
        <end position="143"/>
    </location>
</feature>
<comment type="caution">
    <text evidence="2">The sequence shown here is derived from an EMBL/GenBank/DDBJ whole genome shotgun (WGS) entry which is preliminary data.</text>
</comment>
<dbReference type="RefSeq" id="WP_256131046.1">
    <property type="nucleotide sequence ID" value="NZ_JANFXK010000003.1"/>
</dbReference>
<keyword evidence="2" id="KW-0251">Elongation factor</keyword>
<name>A0ABT1RKZ8_9FIRM</name>
<organism evidence="2 3">
    <name type="scientific">Anaerovorax odorimutans</name>
    <dbReference type="NCBI Taxonomy" id="109327"/>
    <lineage>
        <taxon>Bacteria</taxon>
        <taxon>Bacillati</taxon>
        <taxon>Bacillota</taxon>
        <taxon>Clostridia</taxon>
        <taxon>Peptostreptococcales</taxon>
        <taxon>Anaerovoracaceae</taxon>
        <taxon>Anaerovorax</taxon>
    </lineage>
</organism>
<dbReference type="GO" id="GO:0003746">
    <property type="term" value="F:translation elongation factor activity"/>
    <property type="evidence" value="ECO:0007669"/>
    <property type="project" value="UniProtKB-KW"/>
</dbReference>
<keyword evidence="2" id="KW-0648">Protein biosynthesis</keyword>
<feature type="compositionally biased region" description="Basic residues" evidence="1">
    <location>
        <begin position="129"/>
        <end position="139"/>
    </location>
</feature>
<protein>
    <submittedName>
        <fullName evidence="2">GreA/GreB family elongation factor</fullName>
    </submittedName>
</protein>
<keyword evidence="3" id="KW-1185">Reference proteome</keyword>
<dbReference type="EMBL" id="JANFXK010000003">
    <property type="protein sequence ID" value="MCQ4635857.1"/>
    <property type="molecule type" value="Genomic_DNA"/>
</dbReference>
<accession>A0ABT1RKZ8</accession>
<evidence type="ECO:0000313" key="3">
    <source>
        <dbReference type="Proteomes" id="UP001524502"/>
    </source>
</evidence>
<gene>
    <name evidence="2" type="ORF">NE619_03880</name>
</gene>
<reference evidence="2 3" key="1">
    <citation type="submission" date="2022-06" db="EMBL/GenBank/DDBJ databases">
        <title>Isolation of gut microbiota from human fecal samples.</title>
        <authorList>
            <person name="Pamer E.G."/>
            <person name="Barat B."/>
            <person name="Waligurski E."/>
            <person name="Medina S."/>
            <person name="Paddock L."/>
            <person name="Mostad J."/>
        </authorList>
    </citation>
    <scope>NUCLEOTIDE SEQUENCE [LARGE SCALE GENOMIC DNA]</scope>
    <source>
        <strain evidence="2 3">SL.3.17</strain>
    </source>
</reference>
<dbReference type="Proteomes" id="UP001524502">
    <property type="component" value="Unassembled WGS sequence"/>
</dbReference>
<proteinExistence type="predicted"/>
<feature type="region of interest" description="Disordered" evidence="1">
    <location>
        <begin position="352"/>
        <end position="391"/>
    </location>
</feature>
<evidence type="ECO:0000313" key="2">
    <source>
        <dbReference type="EMBL" id="MCQ4635857.1"/>
    </source>
</evidence>
<evidence type="ECO:0000256" key="1">
    <source>
        <dbReference type="SAM" id="MobiDB-lite"/>
    </source>
</evidence>